<sequence>MHAVAAVMLGIGSAGASAIDFSGTQTASGTIAEESLNFYEQSSAGTASITFSSYLVEGNFFDSSSAGDANILVSSSQLYFLGNSTAGNARIEVTNEGQVYFWGSATGGNASLNVGPDGYVVFGGSSGPNETGVLSLGSLSGSGVVDLQDTFAEVYVPGITLRVGGDGSSTSFSGSLYGDETSALVKTGAGTFTLDLADDSFTGRLIVEQGLVSFSRAEGLGYGTITLDGGGLQWAAGNTDDISFRLQPLGPGGGVFDTNGNDILLQGEITGTGALTKTGDGMLLLLAGSGAASYTGGTFVEGGTLAGWLPANTAYTVNGGTLDLSEGSFAMSSLSGTGGVVALGASTLTVNQAGDTTYGGQISGSGGLVKSGAGRLDLTGVNTYTGATEVNAGVLAVNGSLNTTSVVNVNSGGTLGGNGTVGTVVVYSGGTLAPGNSIGALHVAGDLIFTPGSVFSVETDAAGNADQVIVAGMVSLDGTLQVLAGSGSYAPATNYAIISTTSGSPISGTFSNVTSNLAFLDPSLSYTASGVTLTMTRNDVSFASQALTPNQLAFANSIASIDPNSAVYRTLVNLSGPQAAAMYEQLSGDAHASMSASLVYSDIDVINAPLHNLRANLDSPGAALPMWTQMSSGTQRMNDDGNAGATTQDFDGALIGGDLPAFGDWRVGAAIGYDIAQVSVGSRQAEGETKTRRFALYSGKSFELADGNSLRVFGGAAYSLHRLESARDVSLIDGVEHLTRGYDVVTRQLFGELAYRLGLGEKSHVEPFVGLMRVAQRADGFQEEGGSAALAGDSQRNALLISTLGARGQHAVNLGGLDIELKGSVTWRHLEGDVRPELGLRLSGGARFTVMGTELPRDSMLLTLNANYDLMAGVVLNVGVNAMTSDSGNAAALVANLRWKMN</sequence>
<feature type="chain" id="PRO_5002635289" evidence="2">
    <location>
        <begin position="19"/>
        <end position="902"/>
    </location>
</feature>
<dbReference type="InterPro" id="IPR013425">
    <property type="entry name" value="Autotrns_rpt"/>
</dbReference>
<feature type="domain" description="Autotransporter" evidence="3">
    <location>
        <begin position="619"/>
        <end position="902"/>
    </location>
</feature>
<dbReference type="SUPFAM" id="SSF51126">
    <property type="entry name" value="Pectin lyase-like"/>
    <property type="match status" value="1"/>
</dbReference>
<evidence type="ECO:0000256" key="1">
    <source>
        <dbReference type="ARBA" id="ARBA00022729"/>
    </source>
</evidence>
<accession>A1K615</accession>
<dbReference type="AlphaFoldDB" id="A1K615"/>
<protein>
    <submittedName>
        <fullName evidence="4">Autotransporter</fullName>
    </submittedName>
</protein>
<keyword evidence="1 2" id="KW-0732">Signal</keyword>
<dbReference type="InterPro" id="IPR012332">
    <property type="entry name" value="Autotransporter_pectin_lyase_C"/>
</dbReference>
<dbReference type="SMR" id="A1K615"/>
<feature type="signal peptide" evidence="2">
    <location>
        <begin position="1"/>
        <end position="18"/>
    </location>
</feature>
<name>A1K615_AZOSB</name>
<dbReference type="SMART" id="SM00869">
    <property type="entry name" value="Autotransporter"/>
    <property type="match status" value="1"/>
</dbReference>
<dbReference type="HOGENOM" id="CLU_005887_4_0_4"/>
<dbReference type="Gene3D" id="2.160.20.20">
    <property type="match status" value="1"/>
</dbReference>
<dbReference type="InterPro" id="IPR005546">
    <property type="entry name" value="Autotransporte_beta"/>
</dbReference>
<dbReference type="STRING" id="62928.azo1653"/>
<dbReference type="KEGG" id="azo:azo1653"/>
<gene>
    <name evidence="4" type="ordered locus">azo1653</name>
</gene>
<evidence type="ECO:0000259" key="3">
    <source>
        <dbReference type="PROSITE" id="PS51208"/>
    </source>
</evidence>
<reference evidence="4 5" key="1">
    <citation type="journal article" date="2006" name="Nat. Biotechnol.">
        <title>Complete genome of the mutualistic, N2-fixing grass endophyte Azoarcus sp. strain BH72.</title>
        <authorList>
            <person name="Krause A."/>
            <person name="Ramakumar A."/>
            <person name="Bartels D."/>
            <person name="Battistoni F."/>
            <person name="Bekel T."/>
            <person name="Boch J."/>
            <person name="Boehm M."/>
            <person name="Friedrich F."/>
            <person name="Hurek T."/>
            <person name="Krause L."/>
            <person name="Linke B."/>
            <person name="McHardy A.C."/>
            <person name="Sarkar A."/>
            <person name="Schneiker S."/>
            <person name="Syed A.A."/>
            <person name="Thauer R."/>
            <person name="Vorhoelter F.-J."/>
            <person name="Weidner S."/>
            <person name="Puehler A."/>
            <person name="Reinhold-Hurek B."/>
            <person name="Kaiser O."/>
            <person name="Goesmann A."/>
        </authorList>
    </citation>
    <scope>NUCLEOTIDE SEQUENCE [LARGE SCALE GENOMIC DNA]</scope>
    <source>
        <strain evidence="4 5">BH72</strain>
    </source>
</reference>
<evidence type="ECO:0000256" key="2">
    <source>
        <dbReference type="SAM" id="SignalP"/>
    </source>
</evidence>
<evidence type="ECO:0000313" key="5">
    <source>
        <dbReference type="Proteomes" id="UP000002588"/>
    </source>
</evidence>
<dbReference type="InterPro" id="IPR036709">
    <property type="entry name" value="Autotransporte_beta_dom_sf"/>
</dbReference>
<evidence type="ECO:0000313" key="4">
    <source>
        <dbReference type="EMBL" id="CAL94270.1"/>
    </source>
</evidence>
<dbReference type="NCBIfam" id="TIGR02601">
    <property type="entry name" value="autotrns_rpt"/>
    <property type="match status" value="1"/>
</dbReference>
<dbReference type="eggNOG" id="COG4625">
    <property type="taxonomic scope" value="Bacteria"/>
</dbReference>
<proteinExistence type="predicted"/>
<dbReference type="InterPro" id="IPR011050">
    <property type="entry name" value="Pectin_lyase_fold/virulence"/>
</dbReference>
<dbReference type="Gene3D" id="2.40.128.130">
    <property type="entry name" value="Autotransporter beta-domain"/>
    <property type="match status" value="1"/>
</dbReference>
<keyword evidence="5" id="KW-1185">Reference proteome</keyword>
<dbReference type="PROSITE" id="PS51208">
    <property type="entry name" value="AUTOTRANSPORTER"/>
    <property type="match status" value="1"/>
</dbReference>
<dbReference type="Proteomes" id="UP000002588">
    <property type="component" value="Chromosome"/>
</dbReference>
<dbReference type="EMBL" id="AM406670">
    <property type="protein sequence ID" value="CAL94270.1"/>
    <property type="molecule type" value="Genomic_DNA"/>
</dbReference>
<organism evidence="4 5">
    <name type="scientific">Azoarcus sp. (strain BH72)</name>
    <dbReference type="NCBI Taxonomy" id="418699"/>
    <lineage>
        <taxon>Bacteria</taxon>
        <taxon>Pseudomonadati</taxon>
        <taxon>Pseudomonadota</taxon>
        <taxon>Betaproteobacteria</taxon>
        <taxon>Rhodocyclales</taxon>
        <taxon>Zoogloeaceae</taxon>
        <taxon>Azoarcus</taxon>
    </lineage>
</organism>
<dbReference type="SUPFAM" id="SSF103515">
    <property type="entry name" value="Autotransporter"/>
    <property type="match status" value="1"/>
</dbReference>
<dbReference type="Pfam" id="PF03797">
    <property type="entry name" value="Autotransporter"/>
    <property type="match status" value="1"/>
</dbReference>
<dbReference type="Pfam" id="PF12951">
    <property type="entry name" value="PATR"/>
    <property type="match status" value="3"/>
</dbReference>